<feature type="region of interest" description="Disordered" evidence="1">
    <location>
        <begin position="118"/>
        <end position="185"/>
    </location>
</feature>
<feature type="region of interest" description="Disordered" evidence="1">
    <location>
        <begin position="548"/>
        <end position="597"/>
    </location>
</feature>
<feature type="compositionally biased region" description="Acidic residues" evidence="1">
    <location>
        <begin position="141"/>
        <end position="163"/>
    </location>
</feature>
<dbReference type="RefSeq" id="XP_044551422.1">
    <property type="nucleotide sequence ID" value="XM_044691105.1"/>
</dbReference>
<dbReference type="GO" id="GO:0005634">
    <property type="term" value="C:nucleus"/>
    <property type="evidence" value="ECO:0007669"/>
    <property type="project" value="InterPro"/>
</dbReference>
<feature type="region of interest" description="Disordered" evidence="1">
    <location>
        <begin position="1"/>
        <end position="77"/>
    </location>
</feature>
<dbReference type="PANTHER" id="PTHR12785:SF6">
    <property type="entry name" value="SPLICING FACTOR 3B SUBUNIT 2"/>
    <property type="match status" value="1"/>
</dbReference>
<feature type="compositionally biased region" description="Basic and acidic residues" evidence="1">
    <location>
        <begin position="129"/>
        <end position="138"/>
    </location>
</feature>
<organism evidence="3 4">
    <name type="scientific">Naegleria lovaniensis</name>
    <name type="common">Amoeba</name>
    <dbReference type="NCBI Taxonomy" id="51637"/>
    <lineage>
        <taxon>Eukaryota</taxon>
        <taxon>Discoba</taxon>
        <taxon>Heterolobosea</taxon>
        <taxon>Tetramitia</taxon>
        <taxon>Eutetramitia</taxon>
        <taxon>Vahlkampfiidae</taxon>
        <taxon>Naegleria</taxon>
    </lineage>
</organism>
<feature type="compositionally biased region" description="Basic residues" evidence="1">
    <location>
        <begin position="42"/>
        <end position="56"/>
    </location>
</feature>
<dbReference type="Pfam" id="PF04046">
    <property type="entry name" value="PSP"/>
    <property type="match status" value="1"/>
</dbReference>
<accession>A0AA88KL34</accession>
<feature type="compositionally biased region" description="Acidic residues" evidence="1">
    <location>
        <begin position="444"/>
        <end position="456"/>
    </location>
</feature>
<evidence type="ECO:0000256" key="1">
    <source>
        <dbReference type="SAM" id="MobiDB-lite"/>
    </source>
</evidence>
<feature type="compositionally biased region" description="Low complexity" evidence="1">
    <location>
        <begin position="19"/>
        <end position="33"/>
    </location>
</feature>
<dbReference type="AlphaFoldDB" id="A0AA88KL34"/>
<feature type="compositionally biased region" description="Basic residues" evidence="1">
    <location>
        <begin position="172"/>
        <end position="185"/>
    </location>
</feature>
<dbReference type="GeneID" id="68094218"/>
<dbReference type="EMBL" id="PYSW02000013">
    <property type="protein sequence ID" value="KAG2387430.1"/>
    <property type="molecule type" value="Genomic_DNA"/>
</dbReference>
<evidence type="ECO:0000259" key="2">
    <source>
        <dbReference type="SMART" id="SM00581"/>
    </source>
</evidence>
<feature type="compositionally biased region" description="Polar residues" evidence="1">
    <location>
        <begin position="554"/>
        <end position="576"/>
    </location>
</feature>
<evidence type="ECO:0000313" key="3">
    <source>
        <dbReference type="EMBL" id="KAG2387430.1"/>
    </source>
</evidence>
<proteinExistence type="predicted"/>
<keyword evidence="4" id="KW-1185">Reference proteome</keyword>
<dbReference type="Pfam" id="PF04037">
    <property type="entry name" value="DUF382"/>
    <property type="match status" value="1"/>
</dbReference>
<sequence>MSPKQEEQAMPLSDDGEETTTAAMINNNNTSTNGGVDDKKAKQQKKKNKKRKRKKTIILPPGLKQYERVNQASNSVDHQQDDIFVQKDVIQELASSGSDILDEFKRIFERFGATEDFNSKPTVSEEIEEPPKKEKDLFELSSEEDEAQQDQEVEEDDENEADYDPVSLIANKRGKNKNKLKKKKKRKYRFTVSQLKQLARKPDVVDVHDITANDPELLVYLKSYRNSVPVPSHWLQKRKYLQGKRGYVKPPFKLPDFIAKTGITKMREAYQEKESEKSIKQKMRERVRPKLGKMDIDYQVLRDAFYKHQTKPDNTTIHGDLYYEGKEFEQRRKYIHKYKPGKPLSEKLRLALGMPVNAPPPWLIKMQEHGPPPSYPNLRIPGLNAPIPEGASYGYHPGGWGRLPVDHMNRPLYNKFFGANAIEPEDKRDDSKSKSLWGEDIIDDMQEEEEPEEEPTEEIREGVDSDEEMQAAVTEKEEEEEEDQSSIISVSGLVTPKPMDYYPQKSVTSVTVPLKTPDAINLRKDAKKTSDSEPKLLYRVLEEEKREIGANEYMGSSTKYKVPPTGSSTMLPPTQESADDKKRKRKESSGSQKKFKF</sequence>
<name>A0AA88KL34_NAELO</name>
<dbReference type="SMART" id="SM00581">
    <property type="entry name" value="PSP"/>
    <property type="match status" value="1"/>
</dbReference>
<dbReference type="InterPro" id="IPR006568">
    <property type="entry name" value="PSP_pro-rich"/>
</dbReference>
<feature type="domain" description="PSP proline-rich" evidence="2">
    <location>
        <begin position="335"/>
        <end position="389"/>
    </location>
</feature>
<reference evidence="3 4" key="1">
    <citation type="journal article" date="2018" name="BMC Genomics">
        <title>The genome of Naegleria lovaniensis, the basis for a comparative approach to unravel pathogenicity factors of the human pathogenic amoeba N. fowleri.</title>
        <authorList>
            <person name="Liechti N."/>
            <person name="Schurch N."/>
            <person name="Bruggmann R."/>
            <person name="Wittwer M."/>
        </authorList>
    </citation>
    <scope>NUCLEOTIDE SEQUENCE [LARGE SCALE GENOMIC DNA]</scope>
    <source>
        <strain evidence="3 4">ATCC 30569</strain>
    </source>
</reference>
<dbReference type="Proteomes" id="UP000816034">
    <property type="component" value="Unassembled WGS sequence"/>
</dbReference>
<dbReference type="PANTHER" id="PTHR12785">
    <property type="entry name" value="SPLICING FACTOR 3B"/>
    <property type="match status" value="1"/>
</dbReference>
<dbReference type="InterPro" id="IPR052584">
    <property type="entry name" value="U2_snRNP_Complex_Component"/>
</dbReference>
<evidence type="ECO:0000313" key="4">
    <source>
        <dbReference type="Proteomes" id="UP000816034"/>
    </source>
</evidence>
<feature type="region of interest" description="Disordered" evidence="1">
    <location>
        <begin position="444"/>
        <end position="503"/>
    </location>
</feature>
<comment type="caution">
    <text evidence="3">The sequence shown here is derived from an EMBL/GenBank/DDBJ whole genome shotgun (WGS) entry which is preliminary data.</text>
</comment>
<protein>
    <recommendedName>
        <fullName evidence="2">PSP proline-rich domain-containing protein</fullName>
    </recommendedName>
</protein>
<dbReference type="InterPro" id="IPR007180">
    <property type="entry name" value="DUF382"/>
</dbReference>
<feature type="compositionally biased region" description="Polar residues" evidence="1">
    <location>
        <begin position="68"/>
        <end position="77"/>
    </location>
</feature>
<gene>
    <name evidence="3" type="ORF">C9374_001762</name>
</gene>